<evidence type="ECO:0000313" key="11">
    <source>
        <dbReference type="EMBL" id="KAF6134775.1"/>
    </source>
</evidence>
<dbReference type="CDD" id="cd00143">
    <property type="entry name" value="PP2Cc"/>
    <property type="match status" value="1"/>
</dbReference>
<dbReference type="Pfam" id="PF00481">
    <property type="entry name" value="PP2C"/>
    <property type="match status" value="1"/>
</dbReference>
<keyword evidence="7 9" id="KW-0904">Protein phosphatase</keyword>
<evidence type="ECO:0000256" key="6">
    <source>
        <dbReference type="ARBA" id="ARBA00022842"/>
    </source>
</evidence>
<dbReference type="Pfam" id="PF23094">
    <property type="entry name" value="MBTPS1_3rd"/>
    <property type="match status" value="1"/>
</dbReference>
<dbReference type="GO" id="GO:0004252">
    <property type="term" value="F:serine-type endopeptidase activity"/>
    <property type="evidence" value="ECO:0007669"/>
    <property type="project" value="InterPro"/>
</dbReference>
<keyword evidence="6" id="KW-0460">Magnesium</keyword>
<evidence type="ECO:0000256" key="5">
    <source>
        <dbReference type="ARBA" id="ARBA00022801"/>
    </source>
</evidence>
<accession>A0A7J7KWL7</accession>
<dbReference type="EC" id="3.1.3.16" evidence="3"/>
<gene>
    <name evidence="11" type="ORF">GIB67_002176</name>
</gene>
<organism evidence="11 12">
    <name type="scientific">Kingdonia uniflora</name>
    <dbReference type="NCBI Taxonomy" id="39325"/>
    <lineage>
        <taxon>Eukaryota</taxon>
        <taxon>Viridiplantae</taxon>
        <taxon>Streptophyta</taxon>
        <taxon>Embryophyta</taxon>
        <taxon>Tracheophyta</taxon>
        <taxon>Spermatophyta</taxon>
        <taxon>Magnoliopsida</taxon>
        <taxon>Ranunculales</taxon>
        <taxon>Circaeasteraceae</taxon>
        <taxon>Kingdonia</taxon>
    </lineage>
</organism>
<reference evidence="11 12" key="1">
    <citation type="journal article" date="2020" name="IScience">
        <title>Genome Sequencing of the Endangered Kingdonia uniflora (Circaeasteraceae, Ranunculales) Reveals Potential Mechanisms of Evolutionary Specialization.</title>
        <authorList>
            <person name="Sun Y."/>
            <person name="Deng T."/>
            <person name="Zhang A."/>
            <person name="Moore M.J."/>
            <person name="Landis J.B."/>
            <person name="Lin N."/>
            <person name="Zhang H."/>
            <person name="Zhang X."/>
            <person name="Huang J."/>
            <person name="Zhang X."/>
            <person name="Sun H."/>
            <person name="Wang H."/>
        </authorList>
    </citation>
    <scope>NUCLEOTIDE SEQUENCE [LARGE SCALE GENOMIC DNA]</scope>
    <source>
        <strain evidence="11">TB1705</strain>
        <tissue evidence="11">Leaf</tissue>
    </source>
</reference>
<evidence type="ECO:0000256" key="4">
    <source>
        <dbReference type="ARBA" id="ARBA00022723"/>
    </source>
</evidence>
<evidence type="ECO:0000256" key="1">
    <source>
        <dbReference type="ARBA" id="ARBA00001936"/>
    </source>
</evidence>
<dbReference type="Proteomes" id="UP000541444">
    <property type="component" value="Unassembled WGS sequence"/>
</dbReference>
<sequence length="399" mass="44441">MSCGYSSFRGKRASMEDFYNVKMSKIDSQTVSMFGVFDGHGESNTYRDDGSTTVTAVMVGNYIYVANLGDSRAVISKAGQAIPLSEDHKPNRSDERKRIENAGGVVMWDGTWRVDGVYGRVKPDIVAYGQEIMRSKISTGCKSLSATSMASPVSIGVVCLLPLYADAMSVMFNATVLNGMGLIGYVEGQPTWHPNNDEGNLLSINFSYSKFIWPWTGYLPLHMQIKDEGAQFSGLIEGNVTVNIFSPPPPREKGQRGKSACVFQLGDGRISVYGDSNCLESSHMVTNYFWLLNKILDFTSGNIRDPVLFSDSVRQKEPLYWDDDQLRSCQTDVNFSTYSAVLGKELICRRDSRYEIRGTKGYILQLIGRNRRLPGFTSIDFGKGWNVWMRASSLFKKTG</sequence>
<dbReference type="InterPro" id="IPR036457">
    <property type="entry name" value="PPM-type-like_dom_sf"/>
</dbReference>
<keyword evidence="5 9" id="KW-0378">Hydrolase</keyword>
<dbReference type="PANTHER" id="PTHR47992">
    <property type="entry name" value="PROTEIN PHOSPHATASE"/>
    <property type="match status" value="1"/>
</dbReference>
<dbReference type="InterPro" id="IPR036852">
    <property type="entry name" value="Peptidase_S8/S53_dom_sf"/>
</dbReference>
<name>A0A7J7KWL7_9MAGN</name>
<evidence type="ECO:0000313" key="12">
    <source>
        <dbReference type="Proteomes" id="UP000541444"/>
    </source>
</evidence>
<dbReference type="InterPro" id="IPR000222">
    <property type="entry name" value="PP2C_BS"/>
</dbReference>
<dbReference type="GO" id="GO:0006508">
    <property type="term" value="P:proteolysis"/>
    <property type="evidence" value="ECO:0007669"/>
    <property type="project" value="InterPro"/>
</dbReference>
<comment type="cofactor">
    <cofactor evidence="2">
        <name>Mg(2+)</name>
        <dbReference type="ChEBI" id="CHEBI:18420"/>
    </cofactor>
</comment>
<dbReference type="GO" id="GO:0004722">
    <property type="term" value="F:protein serine/threonine phosphatase activity"/>
    <property type="evidence" value="ECO:0007669"/>
    <property type="project" value="UniProtKB-EC"/>
</dbReference>
<comment type="caution">
    <text evidence="11">The sequence shown here is derived from an EMBL/GenBank/DDBJ whole genome shotgun (WGS) entry which is preliminary data.</text>
</comment>
<dbReference type="InterPro" id="IPR001932">
    <property type="entry name" value="PPM-type_phosphatase-like_dom"/>
</dbReference>
<dbReference type="GO" id="GO:0046872">
    <property type="term" value="F:metal ion binding"/>
    <property type="evidence" value="ECO:0007669"/>
    <property type="project" value="UniProtKB-KW"/>
</dbReference>
<dbReference type="InterPro" id="IPR015655">
    <property type="entry name" value="PP2C"/>
</dbReference>
<evidence type="ECO:0000259" key="10">
    <source>
        <dbReference type="PROSITE" id="PS51746"/>
    </source>
</evidence>
<comment type="similarity">
    <text evidence="9">Belongs to the PP2C family.</text>
</comment>
<dbReference type="SMART" id="SM00332">
    <property type="entry name" value="PP2Cc"/>
    <property type="match status" value="1"/>
</dbReference>
<dbReference type="EMBL" id="JACGCM010002827">
    <property type="protein sequence ID" value="KAF6134775.1"/>
    <property type="molecule type" value="Genomic_DNA"/>
</dbReference>
<dbReference type="SUPFAM" id="SSF81606">
    <property type="entry name" value="PP2C-like"/>
    <property type="match status" value="1"/>
</dbReference>
<keyword evidence="8" id="KW-0464">Manganese</keyword>
<protein>
    <recommendedName>
        <fullName evidence="3">protein-serine/threonine phosphatase</fullName>
        <ecNumber evidence="3">3.1.3.16</ecNumber>
    </recommendedName>
</protein>
<comment type="cofactor">
    <cofactor evidence="1">
        <name>Mn(2+)</name>
        <dbReference type="ChEBI" id="CHEBI:29035"/>
    </cofactor>
</comment>
<dbReference type="PROSITE" id="PS51746">
    <property type="entry name" value="PPM_2"/>
    <property type="match status" value="1"/>
</dbReference>
<evidence type="ECO:0000256" key="8">
    <source>
        <dbReference type="ARBA" id="ARBA00023211"/>
    </source>
</evidence>
<dbReference type="PROSITE" id="PS01032">
    <property type="entry name" value="PPM_1"/>
    <property type="match status" value="1"/>
</dbReference>
<evidence type="ECO:0000256" key="3">
    <source>
        <dbReference type="ARBA" id="ARBA00013081"/>
    </source>
</evidence>
<evidence type="ECO:0000256" key="9">
    <source>
        <dbReference type="RuleBase" id="RU003465"/>
    </source>
</evidence>
<dbReference type="SUPFAM" id="SSF52743">
    <property type="entry name" value="Subtilisin-like"/>
    <property type="match status" value="1"/>
</dbReference>
<keyword evidence="12" id="KW-1185">Reference proteome</keyword>
<dbReference type="AlphaFoldDB" id="A0A7J7KWL7"/>
<keyword evidence="4" id="KW-0479">Metal-binding</keyword>
<evidence type="ECO:0000256" key="2">
    <source>
        <dbReference type="ARBA" id="ARBA00001946"/>
    </source>
</evidence>
<dbReference type="OrthoDB" id="1723229at2759"/>
<feature type="domain" description="PPM-type phosphatase" evidence="10">
    <location>
        <begin position="2"/>
        <end position="247"/>
    </location>
</feature>
<dbReference type="InterPro" id="IPR057060">
    <property type="entry name" value="MBTPS1_3rd"/>
</dbReference>
<dbReference type="Gene3D" id="3.60.40.10">
    <property type="entry name" value="PPM-type phosphatase domain"/>
    <property type="match status" value="2"/>
</dbReference>
<proteinExistence type="inferred from homology"/>
<evidence type="ECO:0000256" key="7">
    <source>
        <dbReference type="ARBA" id="ARBA00022912"/>
    </source>
</evidence>